<keyword evidence="2" id="KW-1185">Reference proteome</keyword>
<dbReference type="InterPro" id="IPR034660">
    <property type="entry name" value="DinB/YfiT-like"/>
</dbReference>
<dbReference type="SUPFAM" id="SSF109854">
    <property type="entry name" value="DinB/YfiT-like putative metalloenzymes"/>
    <property type="match status" value="1"/>
</dbReference>
<dbReference type="Pfam" id="PF07609">
    <property type="entry name" value="DUF1572"/>
    <property type="match status" value="1"/>
</dbReference>
<dbReference type="Proteomes" id="UP000825258">
    <property type="component" value="Chromosome"/>
</dbReference>
<dbReference type="RefSeq" id="WP_221257741.1">
    <property type="nucleotide sequence ID" value="NZ_AP024749.1"/>
</dbReference>
<proteinExistence type="predicted"/>
<protein>
    <recommendedName>
        <fullName evidence="3">DUF1572 domain-containing protein</fullName>
    </recommendedName>
</protein>
<sequence>MEINDIYLVSIKKQMLYYKTVAEKAIDQIETKQLFASVNEDTNSIAVIMKHMAGNMLSRWTDFLTSDGEKEWRNRDGEFENDFTTKEELLSFWNKGWDCFFTTINSLQSEDLIKIIYIRNQGQTVVDAINRQLAHYPYHIGQIVFYAKMLKKSSWESLSIPKNKSNDYNAEKFSKEKSIQHFTDDELKKYNPHQNE</sequence>
<evidence type="ECO:0000313" key="1">
    <source>
        <dbReference type="EMBL" id="BCY28623.1"/>
    </source>
</evidence>
<dbReference type="InterPro" id="IPR011466">
    <property type="entry name" value="DUF1572"/>
</dbReference>
<dbReference type="EMBL" id="AP024749">
    <property type="protein sequence ID" value="BCY28623.1"/>
    <property type="molecule type" value="Genomic_DNA"/>
</dbReference>
<evidence type="ECO:0008006" key="3">
    <source>
        <dbReference type="Google" id="ProtNLM"/>
    </source>
</evidence>
<gene>
    <name evidence="1" type="ORF">KK2020170_14910</name>
</gene>
<name>A0ABM7S517_9FLAO</name>
<evidence type="ECO:0000313" key="2">
    <source>
        <dbReference type="Proteomes" id="UP000825258"/>
    </source>
</evidence>
<accession>A0ABM7S517</accession>
<dbReference type="Gene3D" id="1.20.120.450">
    <property type="entry name" value="dinb family like domain"/>
    <property type="match status" value="1"/>
</dbReference>
<reference evidence="1 2" key="1">
    <citation type="submission" date="2021-06" db="EMBL/GenBank/DDBJ databases">
        <title>Whole genome sequences of Flavobacterium sp. KK2020170 and assembly.</title>
        <authorList>
            <person name="Kitahara K."/>
            <person name="Miyoshi S."/>
            <person name="Uesaka K."/>
        </authorList>
    </citation>
    <scope>NUCLEOTIDE SEQUENCE [LARGE SCALE GENOMIC DNA]</scope>
    <source>
        <strain evidence="1 2">KK2020170</strain>
    </source>
</reference>
<organism evidence="1 2">
    <name type="scientific">Flavobacterium okayamense</name>
    <dbReference type="NCBI Taxonomy" id="2830782"/>
    <lineage>
        <taxon>Bacteria</taxon>
        <taxon>Pseudomonadati</taxon>
        <taxon>Bacteroidota</taxon>
        <taxon>Flavobacteriia</taxon>
        <taxon>Flavobacteriales</taxon>
        <taxon>Flavobacteriaceae</taxon>
        <taxon>Flavobacterium</taxon>
    </lineage>
</organism>